<sequence>MIQLLVALSLAASVFTLPPFEYNSQEVLDSSRLVPAFSLPSPDPCAQIAGKKWVLPREARACLSAYPVDPVIKSNLIEVISKTLAFHTSVNYQIQAPHPYNNDVHEDLVADLARINKTTYGSEFDLHLDLYRSFKRTNDGHCGVYNYCYDSLYVTYIPLPLVLLTESDGTQSVHVAPEAFMLAKAEFKEDITFWQDALPNHLKGKLNELSGARVLLINGDDPFEAVNRNTLITGGYQAFGTRQNSFFSSYQRGADGWNYIMGNFAQHVHPLVDSVELTVQRINSTVNDTFTLPYHSRFGSASKNFTDLATYRAENCVARNTTNGRDLYGPHASLLLDSESPIAHFQQQPPISLHEARKQPLDVMLDGAPLSNIELPQELQPNISPLNQSYSVAQFYMLNDSITGVLALGSFSAKNYSTFGSSLLGGLTHLKELGAKNLIVDVTNNGGGYICIAHIIGRRDTTEPQAGLDTTLRTGPLTQLLVEKIVEGGDPDELSMYNPVNWRNATNVVFPARSFWLKPHNLTINGNQDAFCQRMGQECQPFSWEAPDDGLFGPKNVVIISNGRCASSCSLFSITMSKEDGVRTVVVGGKKNVPQEYCGTVGGQSTDFNTIDTDIKTLKLKSHPLAPPDFLTNSVQGITWRLGYGIDNPYEPEEWQDHGADLNFPLTMDK</sequence>
<dbReference type="InterPro" id="IPR052766">
    <property type="entry name" value="S41A_metabolite_peptidase"/>
</dbReference>
<dbReference type="STRING" id="703135.A0A2A9NV76"/>
<evidence type="ECO:0000256" key="1">
    <source>
        <dbReference type="SAM" id="SignalP"/>
    </source>
</evidence>
<dbReference type="AlphaFoldDB" id="A0A2A9NV76"/>
<protein>
    <recommendedName>
        <fullName evidence="4">Tail specific protease domain-containing protein</fullName>
    </recommendedName>
</protein>
<keyword evidence="1" id="KW-0732">Signal</keyword>
<keyword evidence="3" id="KW-1185">Reference proteome</keyword>
<dbReference type="SUPFAM" id="SSF52096">
    <property type="entry name" value="ClpP/crotonase"/>
    <property type="match status" value="1"/>
</dbReference>
<name>A0A2A9NV76_9AGAR</name>
<evidence type="ECO:0000313" key="2">
    <source>
        <dbReference type="EMBL" id="PFH51563.1"/>
    </source>
</evidence>
<reference evidence="2 3" key="1">
    <citation type="submission" date="2014-02" db="EMBL/GenBank/DDBJ databases">
        <title>Transposable element dynamics among asymbiotic and ectomycorrhizal Amanita fungi.</title>
        <authorList>
            <consortium name="DOE Joint Genome Institute"/>
            <person name="Hess J."/>
            <person name="Skrede I."/>
            <person name="Wolfe B."/>
            <person name="LaButti K."/>
            <person name="Ohm R.A."/>
            <person name="Grigoriev I.V."/>
            <person name="Pringle A."/>
        </authorList>
    </citation>
    <scope>NUCLEOTIDE SEQUENCE [LARGE SCALE GENOMIC DNA]</scope>
    <source>
        <strain evidence="2 3">SKay4041</strain>
    </source>
</reference>
<dbReference type="PANTHER" id="PTHR37049">
    <property type="entry name" value="PEPTIDASE S41 FAMILY PROTEIN"/>
    <property type="match status" value="1"/>
</dbReference>
<evidence type="ECO:0000313" key="3">
    <source>
        <dbReference type="Proteomes" id="UP000242287"/>
    </source>
</evidence>
<gene>
    <name evidence="2" type="ORF">AMATHDRAFT_3012</name>
</gene>
<organism evidence="2 3">
    <name type="scientific">Amanita thiersii Skay4041</name>
    <dbReference type="NCBI Taxonomy" id="703135"/>
    <lineage>
        <taxon>Eukaryota</taxon>
        <taxon>Fungi</taxon>
        <taxon>Dikarya</taxon>
        <taxon>Basidiomycota</taxon>
        <taxon>Agaricomycotina</taxon>
        <taxon>Agaricomycetes</taxon>
        <taxon>Agaricomycetidae</taxon>
        <taxon>Agaricales</taxon>
        <taxon>Pluteineae</taxon>
        <taxon>Amanitaceae</taxon>
        <taxon>Amanita</taxon>
    </lineage>
</organism>
<dbReference type="EMBL" id="KZ301987">
    <property type="protein sequence ID" value="PFH51563.1"/>
    <property type="molecule type" value="Genomic_DNA"/>
</dbReference>
<evidence type="ECO:0008006" key="4">
    <source>
        <dbReference type="Google" id="ProtNLM"/>
    </source>
</evidence>
<feature type="chain" id="PRO_5012315322" description="Tail specific protease domain-containing protein" evidence="1">
    <location>
        <begin position="17"/>
        <end position="670"/>
    </location>
</feature>
<accession>A0A2A9NV76</accession>
<dbReference type="Gene3D" id="3.90.226.10">
    <property type="entry name" value="2-enoyl-CoA Hydratase, Chain A, domain 1"/>
    <property type="match status" value="1"/>
</dbReference>
<dbReference type="Proteomes" id="UP000242287">
    <property type="component" value="Unassembled WGS sequence"/>
</dbReference>
<feature type="signal peptide" evidence="1">
    <location>
        <begin position="1"/>
        <end position="16"/>
    </location>
</feature>
<dbReference type="InterPro" id="IPR029045">
    <property type="entry name" value="ClpP/crotonase-like_dom_sf"/>
</dbReference>
<dbReference type="PANTHER" id="PTHR37049:SF4">
    <property type="entry name" value="RHODANESE DOMAIN-CONTAINING PROTEIN"/>
    <property type="match status" value="1"/>
</dbReference>
<dbReference type="OrthoDB" id="27214at2759"/>
<proteinExistence type="predicted"/>